<accession>A0AAJ0DFM3</accession>
<sequence>MSYDYRKTTTRKTTAGNRPARRGYLPPPPPTRGNGSSHSVLGYWVPLVVTGTIAIGGLAAWIWSERSDSDDDHPLDKPPRPQTGAGPQYPTQGSQPYPGAPPQGQSGGYASGPAPPPPPGGESSSYYNQTTTTTTESRDVNAQQSQQDASWYGRMAGVVKRTPSPQQFIAGIPRQVTSGMAAGYAALGSIMEGSDEEFDERGNRRRGDRNSKRDKRNDEGFSDHERWSEEADERQRVTASAVEAESERRADAARSLRDDKGKRSAKKAVAVVVSADTNADIGYSNDSSAEFTTEHASILSHLPSTHSPDTTDLFVLIYSPTLKSLPPTTYQPNPANLTSTAGSSYSQISTPAVTPGSELQSMSPRVDAVDQPSAQFDALYQQALTLVSSPTQILPFTTPDGYVHILRHLAPGLVYISDTLSGDEGEFVGQLKGWVGHTVLVAGDDGHGGLADSSTEDEGADGQGRKVRRERWYEDATFVGLGKDVEVIDALRVSEDWTRRVRGRD</sequence>
<dbReference type="AlphaFoldDB" id="A0AAJ0DFM3"/>
<feature type="compositionally biased region" description="Low complexity" evidence="1">
    <location>
        <begin position="121"/>
        <end position="135"/>
    </location>
</feature>
<dbReference type="EMBL" id="JAWDJX010000017">
    <property type="protein sequence ID" value="KAK3053129.1"/>
    <property type="molecule type" value="Genomic_DNA"/>
</dbReference>
<feature type="region of interest" description="Disordered" evidence="1">
    <location>
        <begin position="67"/>
        <end position="148"/>
    </location>
</feature>
<keyword evidence="2" id="KW-0472">Membrane</keyword>
<name>A0AAJ0DFM3_9PEZI</name>
<feature type="region of interest" description="Disordered" evidence="1">
    <location>
        <begin position="194"/>
        <end position="268"/>
    </location>
</feature>
<proteinExistence type="predicted"/>
<keyword evidence="2" id="KW-0812">Transmembrane</keyword>
<organism evidence="3 4">
    <name type="scientific">Extremus antarcticus</name>
    <dbReference type="NCBI Taxonomy" id="702011"/>
    <lineage>
        <taxon>Eukaryota</taxon>
        <taxon>Fungi</taxon>
        <taxon>Dikarya</taxon>
        <taxon>Ascomycota</taxon>
        <taxon>Pezizomycotina</taxon>
        <taxon>Dothideomycetes</taxon>
        <taxon>Dothideomycetidae</taxon>
        <taxon>Mycosphaerellales</taxon>
        <taxon>Extremaceae</taxon>
        <taxon>Extremus</taxon>
    </lineage>
</organism>
<evidence type="ECO:0000313" key="4">
    <source>
        <dbReference type="Proteomes" id="UP001271007"/>
    </source>
</evidence>
<feature type="region of interest" description="Disordered" evidence="1">
    <location>
        <begin position="1"/>
        <end position="36"/>
    </location>
</feature>
<gene>
    <name evidence="3" type="ORF">LTR09_005755</name>
</gene>
<feature type="transmembrane region" description="Helical" evidence="2">
    <location>
        <begin position="41"/>
        <end position="63"/>
    </location>
</feature>
<feature type="compositionally biased region" description="Basic and acidic residues" evidence="1">
    <location>
        <begin position="208"/>
        <end position="236"/>
    </location>
</feature>
<dbReference type="Proteomes" id="UP001271007">
    <property type="component" value="Unassembled WGS sequence"/>
</dbReference>
<reference evidence="3" key="1">
    <citation type="submission" date="2023-04" db="EMBL/GenBank/DDBJ databases">
        <title>Black Yeasts Isolated from many extreme environments.</title>
        <authorList>
            <person name="Coleine C."/>
            <person name="Stajich J.E."/>
            <person name="Selbmann L."/>
        </authorList>
    </citation>
    <scope>NUCLEOTIDE SEQUENCE</scope>
    <source>
        <strain evidence="3">CCFEE 5312</strain>
    </source>
</reference>
<evidence type="ECO:0000256" key="2">
    <source>
        <dbReference type="SAM" id="Phobius"/>
    </source>
</evidence>
<keyword evidence="2" id="KW-1133">Transmembrane helix</keyword>
<feature type="region of interest" description="Disordered" evidence="1">
    <location>
        <begin position="446"/>
        <end position="466"/>
    </location>
</feature>
<feature type="compositionally biased region" description="Basic and acidic residues" evidence="1">
    <location>
        <begin position="245"/>
        <end position="262"/>
    </location>
</feature>
<comment type="caution">
    <text evidence="3">The sequence shown here is derived from an EMBL/GenBank/DDBJ whole genome shotgun (WGS) entry which is preliminary data.</text>
</comment>
<evidence type="ECO:0000313" key="3">
    <source>
        <dbReference type="EMBL" id="KAK3053129.1"/>
    </source>
</evidence>
<protein>
    <submittedName>
        <fullName evidence="3">Uncharacterized protein</fullName>
    </submittedName>
</protein>
<evidence type="ECO:0000256" key="1">
    <source>
        <dbReference type="SAM" id="MobiDB-lite"/>
    </source>
</evidence>
<keyword evidence="4" id="KW-1185">Reference proteome</keyword>
<feature type="region of interest" description="Disordered" evidence="1">
    <location>
        <begin position="341"/>
        <end position="360"/>
    </location>
</feature>